<evidence type="ECO:0000313" key="3">
    <source>
        <dbReference type="Proteomes" id="UP000593626"/>
    </source>
</evidence>
<dbReference type="Proteomes" id="UP000593626">
    <property type="component" value="Plasmid pBac41"/>
</dbReference>
<geneLocation type="plasmid" evidence="2 3">
    <name>pBac41</name>
</geneLocation>
<name>A0A7S8CBX1_9BACI</name>
<protein>
    <submittedName>
        <fullName evidence="1">Fur-regulated basic protein FbpA</fullName>
    </submittedName>
</protein>
<sequence length="74" mass="9000">MQRVDESQNKQDVRRSYLTDWLIKHQFIKHPDGRQLFELSLVELEQNYIHLRCQKGKQLAIRQSEDRFKFVAVN</sequence>
<dbReference type="KEGG" id="mcui:G8O30_09200"/>
<dbReference type="KEGG" id="mcui:G8O30_16060"/>
<dbReference type="RefSeq" id="WP_239671798.1">
    <property type="nucleotide sequence ID" value="NZ_CP049742.1"/>
</dbReference>
<evidence type="ECO:0000313" key="2">
    <source>
        <dbReference type="EMBL" id="QPC48517.1"/>
    </source>
</evidence>
<gene>
    <name evidence="1" type="primary">fbpA</name>
    <name evidence="1" type="ORF">G8O30_09200</name>
    <name evidence="2" type="ORF">G8O30_16060</name>
</gene>
<evidence type="ECO:0000313" key="1">
    <source>
        <dbReference type="EMBL" id="QPC47130.1"/>
    </source>
</evidence>
<dbReference type="InterPro" id="IPR025072">
    <property type="entry name" value="Fur_reg_FbpA"/>
</dbReference>
<dbReference type="Pfam" id="PF13076">
    <property type="entry name" value="Fur_reg_FbpA"/>
    <property type="match status" value="1"/>
</dbReference>
<dbReference type="EMBL" id="CP049743">
    <property type="protein sequence ID" value="QPC48517.1"/>
    <property type="molecule type" value="Genomic_DNA"/>
</dbReference>
<organism evidence="1 3">
    <name type="scientific">Mangrovibacillus cuniculi</name>
    <dbReference type="NCBI Taxonomy" id="2593652"/>
    <lineage>
        <taxon>Bacteria</taxon>
        <taxon>Bacillati</taxon>
        <taxon>Bacillota</taxon>
        <taxon>Bacilli</taxon>
        <taxon>Bacillales</taxon>
        <taxon>Bacillaceae</taxon>
        <taxon>Mangrovibacillus</taxon>
    </lineage>
</organism>
<dbReference type="AlphaFoldDB" id="A0A7S8CBX1"/>
<keyword evidence="2" id="KW-0614">Plasmid</keyword>
<dbReference type="Proteomes" id="UP000593626">
    <property type="component" value="Chromosome"/>
</dbReference>
<keyword evidence="3" id="KW-1185">Reference proteome</keyword>
<proteinExistence type="predicted"/>
<dbReference type="EMBL" id="CP049742">
    <property type="protein sequence ID" value="QPC47130.1"/>
    <property type="molecule type" value="Genomic_DNA"/>
</dbReference>
<accession>A0A7S8CBX1</accession>
<reference evidence="1 3" key="1">
    <citation type="submission" date="2019-07" db="EMBL/GenBank/DDBJ databases">
        <title>Genome sequence of 2 isolates from Red Sea Mangroves.</title>
        <authorList>
            <person name="Sefrji F."/>
            <person name="Michoud G."/>
            <person name="Merlino G."/>
            <person name="Daffonchio D."/>
        </authorList>
    </citation>
    <scope>NUCLEOTIDE SEQUENCE [LARGE SCALE GENOMIC DNA]</scope>
    <source>
        <strain evidence="1 3">R1DC41</strain>
        <plasmid evidence="2 3">pBac41</plasmid>
    </source>
</reference>